<sequence length="548" mass="63146">MGLKFRPSFKPPTEAQFDLQIKDFCRRIRLLDLFAHQPDDPDFNPRMYVPNESTELRRSISECKPHWKVNLTSHGRAELQDLKHNRTVRVLPNDKNLGRVLLSMDWVKHETLRHLHDELSYAKKALVALDLLLQDGQAPETPLLVQLARLVLENNDFSSEFSPEIFHQEYGIAMGTRFAVTVANAFMYLHEKDIADRYSSYLILYKRLIDDTLAVWDGPKDTLLEFLGALNSKTDCIKLTKYISNSSISFLDLFLYRDISPNVLHFSTFQKPLNKYLYIPFESFHPSSNKKAFIKRELMRSNPLRRNNKRLDPLTRRKLGLPSPLVEHTCQDRYRQGSGLILPSAREAFGTRAKVLTEECDSFQRSERGSPPMVAEHFRAHKLVDMQTRMVSKSHEEMSPEERKVFMQNVDKVCPDPAAYKRWYSFQLELLHVEPFQPQRMLGRRLYLGSVYWRMLSGVTLTDRRLSIWAEVLNPTTLAIRKSVRPVDPPSSEPLVLKEVNGNIPTCAGCFKPITPAVAGYLEGDNQNCCLPDFKPITFGESKQSSGN</sequence>
<dbReference type="Proteomes" id="UP001249851">
    <property type="component" value="Unassembled WGS sequence"/>
</dbReference>
<reference evidence="1" key="2">
    <citation type="journal article" date="2023" name="Science">
        <title>Genomic signatures of disease resistance in endangered staghorn corals.</title>
        <authorList>
            <person name="Vollmer S.V."/>
            <person name="Selwyn J.D."/>
            <person name="Despard B.A."/>
            <person name="Roesel C.L."/>
        </authorList>
    </citation>
    <scope>NUCLEOTIDE SEQUENCE</scope>
    <source>
        <strain evidence="1">K2</strain>
    </source>
</reference>
<dbReference type="PANTHER" id="PTHR21301">
    <property type="entry name" value="REVERSE TRANSCRIPTASE"/>
    <property type="match status" value="1"/>
</dbReference>
<accession>A0AAD9Q0C2</accession>
<organism evidence="1 2">
    <name type="scientific">Acropora cervicornis</name>
    <name type="common">Staghorn coral</name>
    <dbReference type="NCBI Taxonomy" id="6130"/>
    <lineage>
        <taxon>Eukaryota</taxon>
        <taxon>Metazoa</taxon>
        <taxon>Cnidaria</taxon>
        <taxon>Anthozoa</taxon>
        <taxon>Hexacorallia</taxon>
        <taxon>Scleractinia</taxon>
        <taxon>Astrocoeniina</taxon>
        <taxon>Acroporidae</taxon>
        <taxon>Acropora</taxon>
    </lineage>
</organism>
<keyword evidence="2" id="KW-1185">Reference proteome</keyword>
<proteinExistence type="predicted"/>
<gene>
    <name evidence="1" type="ORF">P5673_026703</name>
</gene>
<evidence type="ECO:0000313" key="2">
    <source>
        <dbReference type="Proteomes" id="UP001249851"/>
    </source>
</evidence>
<dbReference type="AlphaFoldDB" id="A0AAD9Q0C2"/>
<comment type="caution">
    <text evidence="1">The sequence shown here is derived from an EMBL/GenBank/DDBJ whole genome shotgun (WGS) entry which is preliminary data.</text>
</comment>
<reference evidence="1" key="1">
    <citation type="journal article" date="2023" name="G3 (Bethesda)">
        <title>Whole genome assembly and annotation of the endangered Caribbean coral Acropora cervicornis.</title>
        <authorList>
            <person name="Selwyn J.D."/>
            <person name="Vollmer S.V."/>
        </authorList>
    </citation>
    <scope>NUCLEOTIDE SEQUENCE</scope>
    <source>
        <strain evidence="1">K2</strain>
    </source>
</reference>
<name>A0AAD9Q0C2_ACRCE</name>
<dbReference type="EMBL" id="JARQWQ010000089">
    <property type="protein sequence ID" value="KAK2552189.1"/>
    <property type="molecule type" value="Genomic_DNA"/>
</dbReference>
<evidence type="ECO:0000313" key="1">
    <source>
        <dbReference type="EMBL" id="KAK2552189.1"/>
    </source>
</evidence>
<protein>
    <submittedName>
        <fullName evidence="1">Uncharacterized protein</fullName>
    </submittedName>
</protein>
<dbReference type="PANTHER" id="PTHR21301:SF12">
    <property type="match status" value="1"/>
</dbReference>